<dbReference type="Pfam" id="PF13424">
    <property type="entry name" value="TPR_12"/>
    <property type="match status" value="2"/>
</dbReference>
<protein>
    <submittedName>
        <fullName evidence="4">CHAT domain-containing protein</fullName>
    </submittedName>
</protein>
<dbReference type="PROSITE" id="PS50005">
    <property type="entry name" value="TPR"/>
    <property type="match status" value="1"/>
</dbReference>
<dbReference type="PANTHER" id="PTHR10098">
    <property type="entry name" value="RAPSYN-RELATED"/>
    <property type="match status" value="1"/>
</dbReference>
<evidence type="ECO:0000313" key="4">
    <source>
        <dbReference type="EMBL" id="QMS87014.1"/>
    </source>
</evidence>
<keyword evidence="2" id="KW-0812">Transmembrane</keyword>
<evidence type="ECO:0000256" key="1">
    <source>
        <dbReference type="PROSITE-ProRule" id="PRU00339"/>
    </source>
</evidence>
<proteinExistence type="predicted"/>
<dbReference type="AlphaFoldDB" id="A0A7D7LAP6"/>
<dbReference type="KEGG" id="ned:HUN01_05285"/>
<dbReference type="PANTHER" id="PTHR10098:SF112">
    <property type="entry name" value="SLR0380 PROTEIN"/>
    <property type="match status" value="1"/>
</dbReference>
<keyword evidence="5" id="KW-1185">Reference proteome</keyword>
<feature type="domain" description="CHAT" evidence="3">
    <location>
        <begin position="654"/>
        <end position="924"/>
    </location>
</feature>
<reference evidence="5" key="1">
    <citation type="submission" date="2020-06" db="EMBL/GenBank/DDBJ databases">
        <title>Nostoc edaphicum CCNP1411 genome.</title>
        <authorList>
            <person name="Fidor A."/>
            <person name="Grabski M."/>
            <person name="Gawor J."/>
            <person name="Gromadka R."/>
            <person name="Wegrzyn G."/>
            <person name="Mazur-Marzec H."/>
        </authorList>
    </citation>
    <scope>NUCLEOTIDE SEQUENCE [LARGE SCALE GENOMIC DNA]</scope>
    <source>
        <strain evidence="5">CCNP1411</strain>
    </source>
</reference>
<dbReference type="InterPro" id="IPR024983">
    <property type="entry name" value="CHAT_dom"/>
</dbReference>
<accession>A0A7D7LAP6</accession>
<feature type="repeat" description="TPR" evidence="1">
    <location>
        <begin position="99"/>
        <end position="132"/>
    </location>
</feature>
<keyword evidence="2" id="KW-1133">Transmembrane helix</keyword>
<dbReference type="SMART" id="SM00028">
    <property type="entry name" value="TPR"/>
    <property type="match status" value="7"/>
</dbReference>
<keyword evidence="2" id="KW-0472">Membrane</keyword>
<evidence type="ECO:0000256" key="2">
    <source>
        <dbReference type="SAM" id="Phobius"/>
    </source>
</evidence>
<gene>
    <name evidence="4" type="ORF">HUN01_05285</name>
</gene>
<organism evidence="4 5">
    <name type="scientific">Nostoc edaphicum CCNP1411</name>
    <dbReference type="NCBI Taxonomy" id="1472755"/>
    <lineage>
        <taxon>Bacteria</taxon>
        <taxon>Bacillati</taxon>
        <taxon>Cyanobacteriota</taxon>
        <taxon>Cyanophyceae</taxon>
        <taxon>Nostocales</taxon>
        <taxon>Nostocaceae</taxon>
        <taxon>Nostoc</taxon>
    </lineage>
</organism>
<evidence type="ECO:0000259" key="3">
    <source>
        <dbReference type="Pfam" id="PF12770"/>
    </source>
</evidence>
<dbReference type="Gene3D" id="1.25.40.10">
    <property type="entry name" value="Tetratricopeptide repeat domain"/>
    <property type="match status" value="3"/>
</dbReference>
<dbReference type="Proteomes" id="UP000514713">
    <property type="component" value="Chromosome"/>
</dbReference>
<feature type="transmembrane region" description="Helical" evidence="2">
    <location>
        <begin position="52"/>
        <end position="73"/>
    </location>
</feature>
<keyword evidence="1" id="KW-0802">TPR repeat</keyword>
<dbReference type="EMBL" id="CP054698">
    <property type="protein sequence ID" value="QMS87014.1"/>
    <property type="molecule type" value="Genomic_DNA"/>
</dbReference>
<dbReference type="InterPro" id="IPR019734">
    <property type="entry name" value="TPR_rpt"/>
</dbReference>
<dbReference type="Pfam" id="PF12770">
    <property type="entry name" value="CHAT"/>
    <property type="match status" value="1"/>
</dbReference>
<dbReference type="SUPFAM" id="SSF48452">
    <property type="entry name" value="TPR-like"/>
    <property type="match status" value="3"/>
</dbReference>
<sequence>MPKKTRIFGANSVKVKRQKEPGRRIFSLRYIFGVCQSLILETKKTLTGEAHFLHLPLYFLIALLCIVGSPVLAKVPGSINSSSQPPINSLTSLAVSADPASLLQQGKVLYSAGNFAKAVEVLQQAVQVYQQRGENLALAATLSNLSLAYQQLGAWSQAQQAITESLNLLKGQDKNQNLQILAQSLDIQGRLQLLMGQAEAALSTWQQTEQIYKQADNKSGVVRSQINQAQAWRTQGFYPRAVKTLDQVSKTLKSQPDSIEKTVGLRSLGDALLVLGDFEKSRQTLEESLTIARNLQSNADIGASLFSLGNHARQQQKNQQAIAYYEQTVEASASPLTKVQAQLNHLGLLIEDQQWAKVQTLLPSIESKLDQLPLSRASIYAQVNYSQSLAKVNSGVLQASSHSYYSGFSTKDSAVLLAKAIQQSHSLGDKRAEAYALKSLGGLYEETRQWSEAQKLTRQGLALAQSSNALEITYSLEWQLGRLLWAQKDINGAIAAYDSAVDTLQSLRRDLVVNKDVVNQDVQFNFRDSVEPVYRQSVELLLKSQEGKLSDEKILEKARERIEALQLAELDDFFREACLQGQRVALDQVVDQDNSTAAILYPIILPDELQVIVKIPKQRLQSYTTKISQAEVEKLLVELRKNLVNPTATKTVQKQSQEVYNWLLKPIESELQKSGVDTLVFVLDGPLRNLPMAALYDGKQYLVEKYAIALSVGLQLLDPKPLVQQQLRALTAGLTQPPPGFPKFAPLLAIKSEFDGITKAGVSTTSLVDGDFKKKNLESEIGAASFNIVHLATHGQFSSRLEDTFILDFDGQINVKDFDTLFRSQGKSIVELLVLSACQTASGDSRAALGLAGAAVRAGARSTIASLWQIDDQSTAMFVSAFYRELKSGKITKAEAVHRAQLQLLKHPNYRAPSFWSAYVLIGNWL</sequence>
<dbReference type="InterPro" id="IPR011990">
    <property type="entry name" value="TPR-like_helical_dom_sf"/>
</dbReference>
<evidence type="ECO:0000313" key="5">
    <source>
        <dbReference type="Proteomes" id="UP000514713"/>
    </source>
</evidence>
<name>A0A7D7LAP6_9NOSO</name>